<dbReference type="PaxDb" id="3708-A0A078F4S2"/>
<name>A0A078F4S2_BRANA</name>
<sequence>MFRDFGKEKHQFNTYIISTRSG</sequence>
<evidence type="ECO:0000313" key="1">
    <source>
        <dbReference type="EMBL" id="CDY08052.1"/>
    </source>
</evidence>
<keyword evidence="2" id="KW-1185">Reference proteome</keyword>
<organism evidence="1 2">
    <name type="scientific">Brassica napus</name>
    <name type="common">Rape</name>
    <dbReference type="NCBI Taxonomy" id="3708"/>
    <lineage>
        <taxon>Eukaryota</taxon>
        <taxon>Viridiplantae</taxon>
        <taxon>Streptophyta</taxon>
        <taxon>Embryophyta</taxon>
        <taxon>Tracheophyta</taxon>
        <taxon>Spermatophyta</taxon>
        <taxon>Magnoliopsida</taxon>
        <taxon>eudicotyledons</taxon>
        <taxon>Gunneridae</taxon>
        <taxon>Pentapetalae</taxon>
        <taxon>rosids</taxon>
        <taxon>malvids</taxon>
        <taxon>Brassicales</taxon>
        <taxon>Brassicaceae</taxon>
        <taxon>Brassiceae</taxon>
        <taxon>Brassica</taxon>
    </lineage>
</organism>
<accession>A0A078F4S2</accession>
<protein>
    <submittedName>
        <fullName evidence="1">BnaC03g34710D protein</fullName>
    </submittedName>
</protein>
<dbReference type="AlphaFoldDB" id="A0A078F4S2"/>
<dbReference type="Gramene" id="CDY08052">
    <property type="protein sequence ID" value="CDY08052"/>
    <property type="gene ID" value="GSBRNA2T00125307001"/>
</dbReference>
<proteinExistence type="predicted"/>
<dbReference type="Proteomes" id="UP000028999">
    <property type="component" value="Unassembled WGS sequence"/>
</dbReference>
<dbReference type="EMBL" id="LK031982">
    <property type="protein sequence ID" value="CDY08052.1"/>
    <property type="molecule type" value="Genomic_DNA"/>
</dbReference>
<evidence type="ECO:0000313" key="2">
    <source>
        <dbReference type="Proteomes" id="UP000028999"/>
    </source>
</evidence>
<gene>
    <name evidence="1" type="primary">BnaC03g34710D</name>
    <name evidence="1" type="ORF">GSBRNA2T00125307001</name>
</gene>
<reference evidence="1 2" key="1">
    <citation type="journal article" date="2014" name="Science">
        <title>Plant genetics. Early allopolyploid evolution in the post-Neolithic Brassica napus oilseed genome.</title>
        <authorList>
            <person name="Chalhoub B."/>
            <person name="Denoeud F."/>
            <person name="Liu S."/>
            <person name="Parkin I.A."/>
            <person name="Tang H."/>
            <person name="Wang X."/>
            <person name="Chiquet J."/>
            <person name="Belcram H."/>
            <person name="Tong C."/>
            <person name="Samans B."/>
            <person name="Correa M."/>
            <person name="Da Silva C."/>
            <person name="Just J."/>
            <person name="Falentin C."/>
            <person name="Koh C.S."/>
            <person name="Le Clainche I."/>
            <person name="Bernard M."/>
            <person name="Bento P."/>
            <person name="Noel B."/>
            <person name="Labadie K."/>
            <person name="Alberti A."/>
            <person name="Charles M."/>
            <person name="Arnaud D."/>
            <person name="Guo H."/>
            <person name="Daviaud C."/>
            <person name="Alamery S."/>
            <person name="Jabbari K."/>
            <person name="Zhao M."/>
            <person name="Edger P.P."/>
            <person name="Chelaifa H."/>
            <person name="Tack D."/>
            <person name="Lassalle G."/>
            <person name="Mestiri I."/>
            <person name="Schnel N."/>
            <person name="Le Paslier M.C."/>
            <person name="Fan G."/>
            <person name="Renault V."/>
            <person name="Bayer P.E."/>
            <person name="Golicz A.A."/>
            <person name="Manoli S."/>
            <person name="Lee T.H."/>
            <person name="Thi V.H."/>
            <person name="Chalabi S."/>
            <person name="Hu Q."/>
            <person name="Fan C."/>
            <person name="Tollenaere R."/>
            <person name="Lu Y."/>
            <person name="Battail C."/>
            <person name="Shen J."/>
            <person name="Sidebottom C.H."/>
            <person name="Wang X."/>
            <person name="Canaguier A."/>
            <person name="Chauveau A."/>
            <person name="Berard A."/>
            <person name="Deniot G."/>
            <person name="Guan M."/>
            <person name="Liu Z."/>
            <person name="Sun F."/>
            <person name="Lim Y.P."/>
            <person name="Lyons E."/>
            <person name="Town C.D."/>
            <person name="Bancroft I."/>
            <person name="Wang X."/>
            <person name="Meng J."/>
            <person name="Ma J."/>
            <person name="Pires J.C."/>
            <person name="King G.J."/>
            <person name="Brunel D."/>
            <person name="Delourme R."/>
            <person name="Renard M."/>
            <person name="Aury J.M."/>
            <person name="Adams K.L."/>
            <person name="Batley J."/>
            <person name="Snowdon R.J."/>
            <person name="Tost J."/>
            <person name="Edwards D."/>
            <person name="Zhou Y."/>
            <person name="Hua W."/>
            <person name="Sharpe A.G."/>
            <person name="Paterson A.H."/>
            <person name="Guan C."/>
            <person name="Wincker P."/>
        </authorList>
    </citation>
    <scope>NUCLEOTIDE SEQUENCE [LARGE SCALE GENOMIC DNA]</scope>
    <source>
        <strain evidence="2">cv. Darmor-bzh</strain>
    </source>
</reference>